<sequence>MYLGIPNPNILIPLEKMTIQPQGKSSFEVLYNPESYSQSRQVQYAQAQGISTNTPVSQFAGGSLEILSFRLFFDSMSAGSEVGGGLVDRLKFAGNSMLPSLAKMVDVRKYTKKVYSLMEIDPDKHVPPLLKLKWSSLQFTGHLISCKQTFVRFGEQGIPLRAWLDCVFQEFIAPQKATLPRPLESPDTTKYRTVHQGDALWSLAAKEYGQPEQWRSIADANSLANPRLLRSGDRLVLPAIKRK</sequence>
<feature type="domain" description="LysM" evidence="1">
    <location>
        <begin position="190"/>
        <end position="237"/>
    </location>
</feature>
<dbReference type="CDD" id="cd00118">
    <property type="entry name" value="LysM"/>
    <property type="match status" value="1"/>
</dbReference>
<evidence type="ECO:0000259" key="1">
    <source>
        <dbReference type="PROSITE" id="PS51782"/>
    </source>
</evidence>
<dbReference type="Pfam" id="PF01476">
    <property type="entry name" value="LysM"/>
    <property type="match status" value="1"/>
</dbReference>
<organism evidence="2">
    <name type="scientific">Myoviridae sp. ctISH16</name>
    <dbReference type="NCBI Taxonomy" id="2826637"/>
    <lineage>
        <taxon>Viruses</taxon>
        <taxon>Duplodnaviria</taxon>
        <taxon>Heunggongvirae</taxon>
        <taxon>Uroviricota</taxon>
        <taxon>Caudoviricetes</taxon>
    </lineage>
</organism>
<protein>
    <submittedName>
        <fullName evidence="2">Secretion system protein</fullName>
    </submittedName>
</protein>
<dbReference type="Gene3D" id="3.10.350.10">
    <property type="entry name" value="LysM domain"/>
    <property type="match status" value="1"/>
</dbReference>
<reference evidence="2" key="1">
    <citation type="journal article" date="2021" name="Proc. Natl. Acad. Sci. U.S.A.">
        <title>A Catalog of Tens of Thousands of Viruses from Human Metagenomes Reveals Hidden Associations with Chronic Diseases.</title>
        <authorList>
            <person name="Tisza M.J."/>
            <person name="Buck C.B."/>
        </authorList>
    </citation>
    <scope>NUCLEOTIDE SEQUENCE</scope>
    <source>
        <strain evidence="2">CtISH16</strain>
    </source>
</reference>
<dbReference type="EMBL" id="BK015741">
    <property type="protein sequence ID" value="DAE22887.1"/>
    <property type="molecule type" value="Genomic_DNA"/>
</dbReference>
<dbReference type="InterPro" id="IPR045361">
    <property type="entry name" value="CIS_tube_prot_N"/>
</dbReference>
<name>A0A8S5QUB5_9CAUD</name>
<evidence type="ECO:0000313" key="2">
    <source>
        <dbReference type="EMBL" id="DAE22887.1"/>
    </source>
</evidence>
<dbReference type="InterPro" id="IPR018392">
    <property type="entry name" value="LysM"/>
</dbReference>
<dbReference type="InterPro" id="IPR036779">
    <property type="entry name" value="LysM_dom_sf"/>
</dbReference>
<accession>A0A8S5QUB5</accession>
<dbReference type="Pfam" id="PF19266">
    <property type="entry name" value="CIS_tube"/>
    <property type="match status" value="1"/>
</dbReference>
<dbReference type="PROSITE" id="PS51782">
    <property type="entry name" value="LYSM"/>
    <property type="match status" value="1"/>
</dbReference>
<proteinExistence type="predicted"/>